<comment type="caution">
    <text evidence="2">The sequence shown here is derived from an EMBL/GenBank/DDBJ whole genome shotgun (WGS) entry which is preliminary data.</text>
</comment>
<dbReference type="AlphaFoldDB" id="A0A7K1S3M1"/>
<evidence type="ECO:0000256" key="1">
    <source>
        <dbReference type="SAM" id="Coils"/>
    </source>
</evidence>
<organism evidence="2 3">
    <name type="scientific">Spirosoma arboris</name>
    <dbReference type="NCBI Taxonomy" id="2682092"/>
    <lineage>
        <taxon>Bacteria</taxon>
        <taxon>Pseudomonadati</taxon>
        <taxon>Bacteroidota</taxon>
        <taxon>Cytophagia</taxon>
        <taxon>Cytophagales</taxon>
        <taxon>Cytophagaceae</taxon>
        <taxon>Spirosoma</taxon>
    </lineage>
</organism>
<dbReference type="RefSeq" id="WP_157582538.1">
    <property type="nucleotide sequence ID" value="NZ_WPIN01000001.1"/>
</dbReference>
<reference evidence="2 3" key="1">
    <citation type="submission" date="2019-12" db="EMBL/GenBank/DDBJ databases">
        <title>Spirosoma sp. HMF4905 genome sequencing and assembly.</title>
        <authorList>
            <person name="Kang H."/>
            <person name="Cha I."/>
            <person name="Kim H."/>
            <person name="Joh K."/>
        </authorList>
    </citation>
    <scope>NUCLEOTIDE SEQUENCE [LARGE SCALE GENOMIC DNA]</scope>
    <source>
        <strain evidence="2 3">HMF4905</strain>
    </source>
</reference>
<protein>
    <submittedName>
        <fullName evidence="2">Uncharacterized protein</fullName>
    </submittedName>
</protein>
<dbReference type="EMBL" id="WPIN01000001">
    <property type="protein sequence ID" value="MVM28414.1"/>
    <property type="molecule type" value="Genomic_DNA"/>
</dbReference>
<name>A0A7K1S3M1_9BACT</name>
<evidence type="ECO:0000313" key="3">
    <source>
        <dbReference type="Proteomes" id="UP000436006"/>
    </source>
</evidence>
<accession>A0A7K1S3M1</accession>
<dbReference type="Proteomes" id="UP000436006">
    <property type="component" value="Unassembled WGS sequence"/>
</dbReference>
<keyword evidence="3" id="KW-1185">Reference proteome</keyword>
<feature type="coiled-coil region" evidence="1">
    <location>
        <begin position="57"/>
        <end position="84"/>
    </location>
</feature>
<proteinExistence type="predicted"/>
<keyword evidence="1" id="KW-0175">Coiled coil</keyword>
<evidence type="ECO:0000313" key="2">
    <source>
        <dbReference type="EMBL" id="MVM28414.1"/>
    </source>
</evidence>
<sequence>MIYLCLLVAFWLGYLAHILQHTLQHKSYDTQLKAMDHHYNKQLCQQAQQLTDSLHLNGELLSEKLRLQRRLRELQAQHERTLAALN</sequence>
<gene>
    <name evidence="2" type="ORF">GO755_00110</name>
</gene>